<feature type="domain" description="4'-phosphopantetheinyl transferase" evidence="7">
    <location>
        <begin position="104"/>
        <end position="204"/>
    </location>
</feature>
<evidence type="ECO:0000313" key="12">
    <source>
        <dbReference type="Proteomes" id="UP000249163"/>
    </source>
</evidence>
<evidence type="ECO:0000256" key="2">
    <source>
        <dbReference type="ARBA" id="ARBA00010990"/>
    </source>
</evidence>
<dbReference type="GO" id="GO:0019878">
    <property type="term" value="P:lysine biosynthetic process via aminoadipic acid"/>
    <property type="evidence" value="ECO:0007669"/>
    <property type="project" value="TreeGrafter"/>
</dbReference>
<dbReference type="InterPro" id="IPR037143">
    <property type="entry name" value="4-PPantetheinyl_Trfase_dom_sf"/>
</dbReference>
<evidence type="ECO:0000259" key="8">
    <source>
        <dbReference type="Pfam" id="PF22624"/>
    </source>
</evidence>
<evidence type="ECO:0000256" key="1">
    <source>
        <dbReference type="ARBA" id="ARBA00001946"/>
    </source>
</evidence>
<accession>A0A1R0Z2Q0</accession>
<name>A0A1R0Z2Q0_9BACL</name>
<dbReference type="Proteomes" id="UP000187323">
    <property type="component" value="Unassembled WGS sequence"/>
</dbReference>
<keyword evidence="4" id="KW-0479">Metal-binding</keyword>
<protein>
    <submittedName>
        <fullName evidence="9">Phosphopantetheine-protein transferase</fullName>
    </submittedName>
</protein>
<dbReference type="SUPFAM" id="SSF56214">
    <property type="entry name" value="4'-phosphopantetheinyl transferase"/>
    <property type="match status" value="2"/>
</dbReference>
<dbReference type="InterPro" id="IPR050559">
    <property type="entry name" value="P-Pant_transferase_sf"/>
</dbReference>
<dbReference type="Pfam" id="PF22624">
    <property type="entry name" value="AASDHPPT_N"/>
    <property type="match status" value="1"/>
</dbReference>
<keyword evidence="6" id="KW-0045">Antibiotic biosynthesis</keyword>
<evidence type="ECO:0000256" key="3">
    <source>
        <dbReference type="ARBA" id="ARBA00022679"/>
    </source>
</evidence>
<reference evidence="10 11" key="1">
    <citation type="submission" date="2016-10" db="EMBL/GenBank/DDBJ databases">
        <title>Paenibacillus species isolates.</title>
        <authorList>
            <person name="Beno S.M."/>
        </authorList>
    </citation>
    <scope>NUCLEOTIDE SEQUENCE [LARGE SCALE GENOMIC DNA]</scope>
    <source>
        <strain evidence="10 11">FSL H7-0918</strain>
    </source>
</reference>
<dbReference type="Pfam" id="PF01648">
    <property type="entry name" value="ACPS"/>
    <property type="match status" value="1"/>
</dbReference>
<dbReference type="EMBL" id="CP021965">
    <property type="protein sequence ID" value="AWV33200.1"/>
    <property type="molecule type" value="Genomic_DNA"/>
</dbReference>
<evidence type="ECO:0000256" key="4">
    <source>
        <dbReference type="ARBA" id="ARBA00022723"/>
    </source>
</evidence>
<dbReference type="InterPro" id="IPR055066">
    <property type="entry name" value="AASDHPPT_N"/>
</dbReference>
<dbReference type="EMBL" id="MPTO01000015">
    <property type="protein sequence ID" value="OME18334.1"/>
    <property type="molecule type" value="Genomic_DNA"/>
</dbReference>
<organism evidence="10 11">
    <name type="scientific">Paenibacillus odorifer</name>
    <dbReference type="NCBI Taxonomy" id="189426"/>
    <lineage>
        <taxon>Bacteria</taxon>
        <taxon>Bacillati</taxon>
        <taxon>Bacillota</taxon>
        <taxon>Bacilli</taxon>
        <taxon>Bacillales</taxon>
        <taxon>Paenibacillaceae</taxon>
        <taxon>Paenibacillus</taxon>
    </lineage>
</organism>
<dbReference type="GO" id="GO:0017000">
    <property type="term" value="P:antibiotic biosynthetic process"/>
    <property type="evidence" value="ECO:0007669"/>
    <property type="project" value="UniProtKB-KW"/>
</dbReference>
<proteinExistence type="inferred from homology"/>
<dbReference type="GO" id="GO:0005829">
    <property type="term" value="C:cytosol"/>
    <property type="evidence" value="ECO:0007669"/>
    <property type="project" value="TreeGrafter"/>
</dbReference>
<sequence>MEIFGVKVAELISEPALETLMWRIPQQKRERLKRFKRVEALQHSLIAELLVRVSLNKRLKVNNRDIEFVTNVYGKPSLKKRGGTVEFNISHSGEWVVCALDELPIGIDIEQIQQADLNIAKRFFSQDEYVQLTECEEMGRMSLFFDLWTLKESYIKAIGKGLSLPLNSFSFRLNNGIQLENHDAIGLYHFKQYHIDEKYKLAVCAQNPLFPGEVSVVDQCQFHQDCMQLLDAF</sequence>
<evidence type="ECO:0000313" key="9">
    <source>
        <dbReference type="EMBL" id="AWV33200.1"/>
    </source>
</evidence>
<dbReference type="Proteomes" id="UP000249163">
    <property type="component" value="Chromosome"/>
</dbReference>
<dbReference type="PANTHER" id="PTHR12215">
    <property type="entry name" value="PHOSPHOPANTETHEINE TRANSFERASE"/>
    <property type="match status" value="1"/>
</dbReference>
<keyword evidence="3 9" id="KW-0808">Transferase</keyword>
<evidence type="ECO:0000313" key="11">
    <source>
        <dbReference type="Proteomes" id="UP000187323"/>
    </source>
</evidence>
<evidence type="ECO:0000256" key="6">
    <source>
        <dbReference type="ARBA" id="ARBA00023194"/>
    </source>
</evidence>
<dbReference type="InterPro" id="IPR008278">
    <property type="entry name" value="4-PPantetheinyl_Trfase_dom"/>
</dbReference>
<gene>
    <name evidence="10" type="ORF">BSK47_17040</name>
    <name evidence="9" type="ORF">CD191_11550</name>
</gene>
<evidence type="ECO:0000313" key="10">
    <source>
        <dbReference type="EMBL" id="OME18334.1"/>
    </source>
</evidence>
<dbReference type="AlphaFoldDB" id="A0A1R0Z2Q0"/>
<dbReference type="Gene3D" id="3.90.470.20">
    <property type="entry name" value="4'-phosphopantetheinyl transferase domain"/>
    <property type="match status" value="2"/>
</dbReference>
<reference evidence="9 12" key="2">
    <citation type="submission" date="2017-06" db="EMBL/GenBank/DDBJ databases">
        <title>Complete genome sequence of Paenibacillus odorifer CBA7130.</title>
        <authorList>
            <person name="Nam Y.-D."/>
            <person name="Kang J."/>
            <person name="Chung W.-H."/>
        </authorList>
    </citation>
    <scope>NUCLEOTIDE SEQUENCE [LARGE SCALE GENOMIC DNA]</scope>
    <source>
        <strain evidence="9 12">CBA7130</strain>
    </source>
</reference>
<dbReference type="GO" id="GO:0008897">
    <property type="term" value="F:holo-[acyl-carrier-protein] synthase activity"/>
    <property type="evidence" value="ECO:0007669"/>
    <property type="project" value="InterPro"/>
</dbReference>
<keyword evidence="5" id="KW-0460">Magnesium</keyword>
<dbReference type="GO" id="GO:0000287">
    <property type="term" value="F:magnesium ion binding"/>
    <property type="evidence" value="ECO:0007669"/>
    <property type="project" value="InterPro"/>
</dbReference>
<dbReference type="PANTHER" id="PTHR12215:SF10">
    <property type="entry name" value="L-AMINOADIPATE-SEMIALDEHYDE DEHYDROGENASE-PHOSPHOPANTETHEINYL TRANSFERASE"/>
    <property type="match status" value="1"/>
</dbReference>
<evidence type="ECO:0000259" key="7">
    <source>
        <dbReference type="Pfam" id="PF01648"/>
    </source>
</evidence>
<comment type="cofactor">
    <cofactor evidence="1">
        <name>Mg(2+)</name>
        <dbReference type="ChEBI" id="CHEBI:18420"/>
    </cofactor>
</comment>
<dbReference type="GO" id="GO:0006633">
    <property type="term" value="P:fatty acid biosynthetic process"/>
    <property type="evidence" value="ECO:0007669"/>
    <property type="project" value="InterPro"/>
</dbReference>
<dbReference type="InterPro" id="IPR004568">
    <property type="entry name" value="Ppantetheine-prot_Trfase_dom"/>
</dbReference>
<feature type="domain" description="4'-phosphopantetheinyl transferase N-terminal" evidence="8">
    <location>
        <begin position="17"/>
        <end position="99"/>
    </location>
</feature>
<dbReference type="NCBIfam" id="TIGR00556">
    <property type="entry name" value="pantethn_trn"/>
    <property type="match status" value="1"/>
</dbReference>
<comment type="similarity">
    <text evidence="2">Belongs to the P-Pant transferase superfamily. Gsp/Sfp/HetI/AcpT family.</text>
</comment>
<evidence type="ECO:0000256" key="5">
    <source>
        <dbReference type="ARBA" id="ARBA00022842"/>
    </source>
</evidence>